<accession>A0A8S9HID1</accession>
<name>A0A8S9HID1_BRACR</name>
<reference evidence="1" key="1">
    <citation type="submission" date="2019-12" db="EMBL/GenBank/DDBJ databases">
        <title>Genome sequencing and annotation of Brassica cretica.</title>
        <authorList>
            <person name="Studholme D.J."/>
            <person name="Sarris P.F."/>
        </authorList>
    </citation>
    <scope>NUCLEOTIDE SEQUENCE</scope>
    <source>
        <strain evidence="1">PFS-001/15</strain>
        <tissue evidence="1">Leaf</tissue>
    </source>
</reference>
<dbReference type="Proteomes" id="UP000712281">
    <property type="component" value="Unassembled WGS sequence"/>
</dbReference>
<proteinExistence type="predicted"/>
<comment type="caution">
    <text evidence="1">The sequence shown here is derived from an EMBL/GenBank/DDBJ whole genome shotgun (WGS) entry which is preliminary data.</text>
</comment>
<dbReference type="EMBL" id="QGKW02001940">
    <property type="protein sequence ID" value="KAF2559041.1"/>
    <property type="molecule type" value="Genomic_DNA"/>
</dbReference>
<evidence type="ECO:0000313" key="2">
    <source>
        <dbReference type="Proteomes" id="UP000712281"/>
    </source>
</evidence>
<evidence type="ECO:0000313" key="1">
    <source>
        <dbReference type="EMBL" id="KAF2559041.1"/>
    </source>
</evidence>
<dbReference type="AlphaFoldDB" id="A0A8S9HID1"/>
<sequence length="54" mass="5970">MLYAEVYEVKNTGDADVSACAEEAKGCPRLCFEEETNHFLCSSRCRALICFGTS</sequence>
<organism evidence="1 2">
    <name type="scientific">Brassica cretica</name>
    <name type="common">Mustard</name>
    <dbReference type="NCBI Taxonomy" id="69181"/>
    <lineage>
        <taxon>Eukaryota</taxon>
        <taxon>Viridiplantae</taxon>
        <taxon>Streptophyta</taxon>
        <taxon>Embryophyta</taxon>
        <taxon>Tracheophyta</taxon>
        <taxon>Spermatophyta</taxon>
        <taxon>Magnoliopsida</taxon>
        <taxon>eudicotyledons</taxon>
        <taxon>Gunneridae</taxon>
        <taxon>Pentapetalae</taxon>
        <taxon>rosids</taxon>
        <taxon>malvids</taxon>
        <taxon>Brassicales</taxon>
        <taxon>Brassicaceae</taxon>
        <taxon>Brassiceae</taxon>
        <taxon>Brassica</taxon>
    </lineage>
</organism>
<protein>
    <submittedName>
        <fullName evidence="1">Uncharacterized protein</fullName>
    </submittedName>
</protein>
<gene>
    <name evidence="1" type="ORF">F2Q68_00016058</name>
</gene>